<evidence type="ECO:0000313" key="1">
    <source>
        <dbReference type="EMBL" id="RKD87849.1"/>
    </source>
</evidence>
<dbReference type="OrthoDB" id="1100498at2"/>
<keyword evidence="2" id="KW-1185">Reference proteome</keyword>
<dbReference type="EMBL" id="RAPN01000003">
    <property type="protein sequence ID" value="RKD87849.1"/>
    <property type="molecule type" value="Genomic_DNA"/>
</dbReference>
<protein>
    <recommendedName>
        <fullName evidence="3">Lipoprotein</fullName>
    </recommendedName>
</protein>
<dbReference type="PROSITE" id="PS51257">
    <property type="entry name" value="PROKAR_LIPOPROTEIN"/>
    <property type="match status" value="1"/>
</dbReference>
<gene>
    <name evidence="1" type="ORF">BC643_3856</name>
</gene>
<evidence type="ECO:0008006" key="3">
    <source>
        <dbReference type="Google" id="ProtNLM"/>
    </source>
</evidence>
<organism evidence="1 2">
    <name type="scientific">Mangrovibacterium diazotrophicum</name>
    <dbReference type="NCBI Taxonomy" id="1261403"/>
    <lineage>
        <taxon>Bacteria</taxon>
        <taxon>Pseudomonadati</taxon>
        <taxon>Bacteroidota</taxon>
        <taxon>Bacteroidia</taxon>
        <taxon>Marinilabiliales</taxon>
        <taxon>Prolixibacteraceae</taxon>
        <taxon>Mangrovibacterium</taxon>
    </lineage>
</organism>
<accession>A0A419VXE6</accession>
<reference evidence="1 2" key="1">
    <citation type="submission" date="2018-09" db="EMBL/GenBank/DDBJ databases">
        <title>Genomic Encyclopedia of Archaeal and Bacterial Type Strains, Phase II (KMG-II): from individual species to whole genera.</title>
        <authorList>
            <person name="Goeker M."/>
        </authorList>
    </citation>
    <scope>NUCLEOTIDE SEQUENCE [LARGE SCALE GENOMIC DNA]</scope>
    <source>
        <strain evidence="1 2">DSM 27148</strain>
    </source>
</reference>
<comment type="caution">
    <text evidence="1">The sequence shown here is derived from an EMBL/GenBank/DDBJ whole genome shotgun (WGS) entry which is preliminary data.</text>
</comment>
<evidence type="ECO:0000313" key="2">
    <source>
        <dbReference type="Proteomes" id="UP000283387"/>
    </source>
</evidence>
<dbReference type="Proteomes" id="UP000283387">
    <property type="component" value="Unassembled WGS sequence"/>
</dbReference>
<dbReference type="RefSeq" id="WP_120274866.1">
    <property type="nucleotide sequence ID" value="NZ_RAPN01000003.1"/>
</dbReference>
<dbReference type="AlphaFoldDB" id="A0A419VXE6"/>
<name>A0A419VXE6_9BACT</name>
<proteinExistence type="predicted"/>
<sequence length="233" mass="26519">MKKSYYTIVSFVILACQPAVNTKPNSGTDKIEIVTEKHLAKNDSAETKYKSESTNEESSYQADLPKINADDMPEIKRDLQVDSVAGKPIRFYLENPNLVVSAKRFYNGEIYPTDDSITFDLLDSLTTNNSELSPFYKLLFDYICDISDGALSEVMGQYGLNAMQTNTELYLRPAELKSFGYICYDLSFENDLDSKLKELCALWKVNTPLDLHRKVDALIKAIQEDVIERQKDF</sequence>